<sequence>MQQVKERPEGGIAPGGKSLREHDTKNDCGVHRYVLQKTEGPPGVHLLCAFFSTCPNDVVAPSGFPTIKALEKPSSINFDKTFSQVWFAT</sequence>
<evidence type="ECO:0000256" key="1">
    <source>
        <dbReference type="SAM" id="MobiDB-lite"/>
    </source>
</evidence>
<evidence type="ECO:0000313" key="3">
    <source>
        <dbReference type="Proteomes" id="UP000507222"/>
    </source>
</evidence>
<dbReference type="Proteomes" id="UP000507222">
    <property type="component" value="Unassembled WGS sequence"/>
</dbReference>
<feature type="region of interest" description="Disordered" evidence="1">
    <location>
        <begin position="1"/>
        <end position="24"/>
    </location>
</feature>
<gene>
    <name evidence="2" type="ORF">CURHAP_LOCUS31414</name>
</gene>
<dbReference type="AlphaFoldDB" id="A0A6J5UT02"/>
<name>A0A6J5UT02_PRUAR</name>
<organism evidence="2 3">
    <name type="scientific">Prunus armeniaca</name>
    <name type="common">Apricot</name>
    <name type="synonym">Armeniaca vulgaris</name>
    <dbReference type="NCBI Taxonomy" id="36596"/>
    <lineage>
        <taxon>Eukaryota</taxon>
        <taxon>Viridiplantae</taxon>
        <taxon>Streptophyta</taxon>
        <taxon>Embryophyta</taxon>
        <taxon>Tracheophyta</taxon>
        <taxon>Spermatophyta</taxon>
        <taxon>Magnoliopsida</taxon>
        <taxon>eudicotyledons</taxon>
        <taxon>Gunneridae</taxon>
        <taxon>Pentapetalae</taxon>
        <taxon>rosids</taxon>
        <taxon>fabids</taxon>
        <taxon>Rosales</taxon>
        <taxon>Rosaceae</taxon>
        <taxon>Amygdaloideae</taxon>
        <taxon>Amygdaleae</taxon>
        <taxon>Prunus</taxon>
    </lineage>
</organism>
<protein>
    <submittedName>
        <fullName evidence="2">Uncharacterized protein</fullName>
    </submittedName>
</protein>
<accession>A0A6J5UT02</accession>
<reference evidence="2 3" key="1">
    <citation type="submission" date="2020-05" db="EMBL/GenBank/DDBJ databases">
        <authorList>
            <person name="Campoy J."/>
            <person name="Schneeberger K."/>
            <person name="Spophaly S."/>
        </authorList>
    </citation>
    <scope>NUCLEOTIDE SEQUENCE [LARGE SCALE GENOMIC DNA]</scope>
    <source>
        <strain evidence="2">PruArmRojPasFocal</strain>
    </source>
</reference>
<proteinExistence type="predicted"/>
<evidence type="ECO:0000313" key="2">
    <source>
        <dbReference type="EMBL" id="CAB4279231.1"/>
    </source>
</evidence>
<dbReference type="EMBL" id="CAEKDK010000005">
    <property type="protein sequence ID" value="CAB4279231.1"/>
    <property type="molecule type" value="Genomic_DNA"/>
</dbReference>